<evidence type="ECO:0000313" key="2">
    <source>
        <dbReference type="Proteomes" id="UP001472677"/>
    </source>
</evidence>
<organism evidence="1 2">
    <name type="scientific">Hibiscus sabdariffa</name>
    <name type="common">roselle</name>
    <dbReference type="NCBI Taxonomy" id="183260"/>
    <lineage>
        <taxon>Eukaryota</taxon>
        <taxon>Viridiplantae</taxon>
        <taxon>Streptophyta</taxon>
        <taxon>Embryophyta</taxon>
        <taxon>Tracheophyta</taxon>
        <taxon>Spermatophyta</taxon>
        <taxon>Magnoliopsida</taxon>
        <taxon>eudicotyledons</taxon>
        <taxon>Gunneridae</taxon>
        <taxon>Pentapetalae</taxon>
        <taxon>rosids</taxon>
        <taxon>malvids</taxon>
        <taxon>Malvales</taxon>
        <taxon>Malvaceae</taxon>
        <taxon>Malvoideae</taxon>
        <taxon>Hibiscus</taxon>
    </lineage>
</organism>
<sequence>MGFFPPPSVVCEVLRQDMQAGGAVVARASQESGSRHRPSISNMLLVPITPPITTHVTIVPVVDLVSSCSFVCYRLGLLISNFVGLHRRFGLDFEISLRSSAVG</sequence>
<dbReference type="EMBL" id="JBBPBM010000002">
    <property type="protein sequence ID" value="KAK8596835.1"/>
    <property type="molecule type" value="Genomic_DNA"/>
</dbReference>
<name>A0ABR2G8C1_9ROSI</name>
<evidence type="ECO:0000313" key="1">
    <source>
        <dbReference type="EMBL" id="KAK8596835.1"/>
    </source>
</evidence>
<reference evidence="1 2" key="1">
    <citation type="journal article" date="2024" name="G3 (Bethesda)">
        <title>Genome assembly of Hibiscus sabdariffa L. provides insights into metabolisms of medicinal natural products.</title>
        <authorList>
            <person name="Kim T."/>
        </authorList>
    </citation>
    <scope>NUCLEOTIDE SEQUENCE [LARGE SCALE GENOMIC DNA]</scope>
    <source>
        <strain evidence="1">TK-2024</strain>
        <tissue evidence="1">Old leaves</tissue>
    </source>
</reference>
<comment type="caution">
    <text evidence="1">The sequence shown here is derived from an EMBL/GenBank/DDBJ whole genome shotgun (WGS) entry which is preliminary data.</text>
</comment>
<gene>
    <name evidence="1" type="ORF">V6N12_065314</name>
</gene>
<accession>A0ABR2G8C1</accession>
<dbReference type="Proteomes" id="UP001472677">
    <property type="component" value="Unassembled WGS sequence"/>
</dbReference>
<protein>
    <submittedName>
        <fullName evidence="1">Uncharacterized protein</fullName>
    </submittedName>
</protein>
<proteinExistence type="predicted"/>
<keyword evidence="2" id="KW-1185">Reference proteome</keyword>